<evidence type="ECO:0000313" key="2">
    <source>
        <dbReference type="EMBL" id="KAJ8879367.1"/>
    </source>
</evidence>
<evidence type="ECO:0000313" key="3">
    <source>
        <dbReference type="Proteomes" id="UP001159363"/>
    </source>
</evidence>
<evidence type="ECO:0000256" key="1">
    <source>
        <dbReference type="SAM" id="MobiDB-lite"/>
    </source>
</evidence>
<comment type="caution">
    <text evidence="2">The sequence shown here is derived from an EMBL/GenBank/DDBJ whole genome shotgun (WGS) entry which is preliminary data.</text>
</comment>
<reference evidence="2 3" key="1">
    <citation type="submission" date="2023-02" db="EMBL/GenBank/DDBJ databases">
        <title>LHISI_Scaffold_Assembly.</title>
        <authorList>
            <person name="Stuart O.P."/>
            <person name="Cleave R."/>
            <person name="Magrath M.J.L."/>
            <person name="Mikheyev A.S."/>
        </authorList>
    </citation>
    <scope>NUCLEOTIDE SEQUENCE [LARGE SCALE GENOMIC DNA]</scope>
    <source>
        <strain evidence="2">Daus_M_001</strain>
        <tissue evidence="2">Leg muscle</tissue>
    </source>
</reference>
<proteinExistence type="predicted"/>
<gene>
    <name evidence="2" type="ORF">PR048_019975</name>
</gene>
<feature type="non-terminal residue" evidence="2">
    <location>
        <position position="214"/>
    </location>
</feature>
<keyword evidence="3" id="KW-1185">Reference proteome</keyword>
<organism evidence="2 3">
    <name type="scientific">Dryococelus australis</name>
    <dbReference type="NCBI Taxonomy" id="614101"/>
    <lineage>
        <taxon>Eukaryota</taxon>
        <taxon>Metazoa</taxon>
        <taxon>Ecdysozoa</taxon>
        <taxon>Arthropoda</taxon>
        <taxon>Hexapoda</taxon>
        <taxon>Insecta</taxon>
        <taxon>Pterygota</taxon>
        <taxon>Neoptera</taxon>
        <taxon>Polyneoptera</taxon>
        <taxon>Phasmatodea</taxon>
        <taxon>Verophasmatodea</taxon>
        <taxon>Anareolatae</taxon>
        <taxon>Phasmatidae</taxon>
        <taxon>Eurycanthinae</taxon>
        <taxon>Dryococelus</taxon>
    </lineage>
</organism>
<accession>A0ABQ9H507</accession>
<protein>
    <submittedName>
        <fullName evidence="2">Uncharacterized protein</fullName>
    </submittedName>
</protein>
<sequence>MNANREVVIELSSVAEWDFLTCPEVFKIVRISVDESNRIVRERGDLQDYNEHVYCRKSYRFNVEYVHGPMNNRVSGNVDCHVDLEFETERLDVVANTEPSTSQDANVKREQASTSSSRSEHNAVLKRENLNTIHETKPTSGGTHYDTPKKWTHDPEKRLLAAFTDGLQGNVGQQLRYKIPQTMDEAERMAIALEVTEAHQERKTKFHDPQRRRK</sequence>
<name>A0ABQ9H507_9NEOP</name>
<dbReference type="EMBL" id="JARBHB010000007">
    <property type="protein sequence ID" value="KAJ8879367.1"/>
    <property type="molecule type" value="Genomic_DNA"/>
</dbReference>
<dbReference type="Proteomes" id="UP001159363">
    <property type="component" value="Chromosome 6"/>
</dbReference>
<feature type="region of interest" description="Disordered" evidence="1">
    <location>
        <begin position="94"/>
        <end position="123"/>
    </location>
</feature>